<dbReference type="GO" id="GO:0004134">
    <property type="term" value="F:4-alpha-glucanotransferase activity"/>
    <property type="evidence" value="ECO:0007669"/>
    <property type="project" value="UniProtKB-EC"/>
</dbReference>
<evidence type="ECO:0000313" key="12">
    <source>
        <dbReference type="Proteomes" id="UP000235916"/>
    </source>
</evidence>
<gene>
    <name evidence="11" type="primary">malQ</name>
    <name evidence="11" type="ORF">C1O66_21400</name>
</gene>
<sequence length="507" mass="55846">MDLTQRSAGVLLHITSLPGPHGMGDFGPDAYAYVDWLASAGQRLWQLLPTTPIGPGDSPYQGVSAFAGCPWMVAFEPLVAKGWLAAPQLPEGGFEAHKVDYGRVLPWREQQLRLAAQGFFARASAEDRAAFAAWCAAPAQADWLDDYALFMAIRSPLNGQAWWTWAPALARREPAALAQARESHAEEFRFWQFVQWCFDSQVSALKAYANSKGVHLMGDLPIFVAHDSADCWSRPDLYELDEHFQTAVVAGVPPDAMSAEGQRWGNPLYRWDRMAAENYAWWTARVRRALSQADVFRIDHFRGFAGYYEIPGDSPDARRGQWKTGPGQALFDAIAAALGPLPIVAEDLGFITEDVHALREGCGFPGMKILQFGFGGDGTHEFLPQNWPRASVAYTGTHDNDTVHGWWRTASARERAFAGAYLPCNEHDVHWAMIRACCNSVANIAVFPMQDVLGLGSEHRMNVPGVLGGNWAWRFSWDMVGAEPGRVLGLITAASGRADVGLMQLPA</sequence>
<reference evidence="11 12" key="1">
    <citation type="submission" date="2018-01" db="EMBL/GenBank/DDBJ databases">
        <title>Draft genome sequence of Paucibacter aquatile CR182 isolated from freshwater of the Nakdong River.</title>
        <authorList>
            <person name="Choi A."/>
            <person name="Chung E.J."/>
        </authorList>
    </citation>
    <scope>NUCLEOTIDE SEQUENCE [LARGE SCALE GENOMIC DNA]</scope>
    <source>
        <strain evidence="11 12">CR182</strain>
    </source>
</reference>
<keyword evidence="6 10" id="KW-0808">Transferase</keyword>
<dbReference type="GO" id="GO:0005975">
    <property type="term" value="P:carbohydrate metabolic process"/>
    <property type="evidence" value="ECO:0007669"/>
    <property type="project" value="InterPro"/>
</dbReference>
<evidence type="ECO:0000256" key="7">
    <source>
        <dbReference type="ARBA" id="ARBA00023277"/>
    </source>
</evidence>
<name>A0A2N8KS32_9BURK</name>
<evidence type="ECO:0000256" key="9">
    <source>
        <dbReference type="ARBA" id="ARBA00031501"/>
    </source>
</evidence>
<comment type="caution">
    <text evidence="11">The sequence shown here is derived from an EMBL/GenBank/DDBJ whole genome shotgun (WGS) entry which is preliminary data.</text>
</comment>
<evidence type="ECO:0000256" key="6">
    <source>
        <dbReference type="ARBA" id="ARBA00022679"/>
    </source>
</evidence>
<evidence type="ECO:0000256" key="10">
    <source>
        <dbReference type="RuleBase" id="RU361207"/>
    </source>
</evidence>
<comment type="catalytic activity">
    <reaction evidence="1 10">
        <text>Transfers a segment of a (1-&gt;4)-alpha-D-glucan to a new position in an acceptor, which may be glucose or a (1-&gt;4)-alpha-D-glucan.</text>
        <dbReference type="EC" id="2.4.1.25"/>
    </reaction>
</comment>
<dbReference type="SUPFAM" id="SSF51445">
    <property type="entry name" value="(Trans)glycosidases"/>
    <property type="match status" value="1"/>
</dbReference>
<evidence type="ECO:0000256" key="5">
    <source>
        <dbReference type="ARBA" id="ARBA00022676"/>
    </source>
</evidence>
<evidence type="ECO:0000256" key="1">
    <source>
        <dbReference type="ARBA" id="ARBA00000439"/>
    </source>
</evidence>
<keyword evidence="7 10" id="KW-0119">Carbohydrate metabolism</keyword>
<evidence type="ECO:0000256" key="2">
    <source>
        <dbReference type="ARBA" id="ARBA00005684"/>
    </source>
</evidence>
<dbReference type="PANTHER" id="PTHR32438">
    <property type="entry name" value="4-ALPHA-GLUCANOTRANSFERASE DPE1, CHLOROPLASTIC/AMYLOPLASTIC"/>
    <property type="match status" value="1"/>
</dbReference>
<dbReference type="EC" id="2.4.1.25" evidence="3 10"/>
<dbReference type="InterPro" id="IPR017853">
    <property type="entry name" value="GH"/>
</dbReference>
<proteinExistence type="inferred from homology"/>
<dbReference type="PANTHER" id="PTHR32438:SF5">
    <property type="entry name" value="4-ALPHA-GLUCANOTRANSFERASE DPE1, CHLOROPLASTIC_AMYLOPLASTIC"/>
    <property type="match status" value="1"/>
</dbReference>
<dbReference type="RefSeq" id="WP_102770038.1">
    <property type="nucleotide sequence ID" value="NZ_POSP01000004.1"/>
</dbReference>
<dbReference type="NCBIfam" id="NF011080">
    <property type="entry name" value="PRK14508.1-3"/>
    <property type="match status" value="1"/>
</dbReference>
<accession>A0A2N8KS32</accession>
<dbReference type="AlphaFoldDB" id="A0A2N8KS32"/>
<evidence type="ECO:0000256" key="3">
    <source>
        <dbReference type="ARBA" id="ARBA00012560"/>
    </source>
</evidence>
<dbReference type="Pfam" id="PF02446">
    <property type="entry name" value="Glyco_hydro_77"/>
    <property type="match status" value="1"/>
</dbReference>
<dbReference type="EMBL" id="POSP01000004">
    <property type="protein sequence ID" value="PND36265.1"/>
    <property type="molecule type" value="Genomic_DNA"/>
</dbReference>
<evidence type="ECO:0000313" key="11">
    <source>
        <dbReference type="EMBL" id="PND36265.1"/>
    </source>
</evidence>
<dbReference type="NCBIfam" id="TIGR00217">
    <property type="entry name" value="malQ"/>
    <property type="match status" value="1"/>
</dbReference>
<comment type="similarity">
    <text evidence="2 10">Belongs to the disproportionating enzyme family.</text>
</comment>
<protein>
    <recommendedName>
        <fullName evidence="4 10">4-alpha-glucanotransferase</fullName>
        <ecNumber evidence="3 10">2.4.1.25</ecNumber>
    </recommendedName>
    <alternativeName>
        <fullName evidence="8 10">Amylomaltase</fullName>
    </alternativeName>
    <alternativeName>
        <fullName evidence="9 10">Disproportionating enzyme</fullName>
    </alternativeName>
</protein>
<organism evidence="11 12">
    <name type="scientific">Kinneretia aquatilis</name>
    <dbReference type="NCBI Taxonomy" id="2070761"/>
    <lineage>
        <taxon>Bacteria</taxon>
        <taxon>Pseudomonadati</taxon>
        <taxon>Pseudomonadota</taxon>
        <taxon>Betaproteobacteria</taxon>
        <taxon>Burkholderiales</taxon>
        <taxon>Sphaerotilaceae</taxon>
        <taxon>Roseateles</taxon>
    </lineage>
</organism>
<keyword evidence="12" id="KW-1185">Reference proteome</keyword>
<evidence type="ECO:0000256" key="8">
    <source>
        <dbReference type="ARBA" id="ARBA00031423"/>
    </source>
</evidence>
<dbReference type="InterPro" id="IPR003385">
    <property type="entry name" value="Glyco_hydro_77"/>
</dbReference>
<dbReference type="Gene3D" id="3.20.20.80">
    <property type="entry name" value="Glycosidases"/>
    <property type="match status" value="1"/>
</dbReference>
<keyword evidence="5 10" id="KW-0328">Glycosyltransferase</keyword>
<dbReference type="OrthoDB" id="9761577at2"/>
<dbReference type="Proteomes" id="UP000235916">
    <property type="component" value="Unassembled WGS sequence"/>
</dbReference>
<evidence type="ECO:0000256" key="4">
    <source>
        <dbReference type="ARBA" id="ARBA00020295"/>
    </source>
</evidence>